<proteinExistence type="predicted"/>
<comment type="caution">
    <text evidence="1">The sequence shown here is derived from an EMBL/GenBank/DDBJ whole genome shotgun (WGS) entry which is preliminary data.</text>
</comment>
<accession>A0A3S0JTY8</accession>
<reference evidence="1 2" key="1">
    <citation type="submission" date="2018-12" db="EMBL/GenBank/DDBJ databases">
        <authorList>
            <person name="Yu L."/>
        </authorList>
    </citation>
    <scope>NUCLEOTIDE SEQUENCE [LARGE SCALE GENOMIC DNA]</scope>
    <source>
        <strain evidence="1 2">HAW-EB5</strain>
    </source>
</reference>
<dbReference type="AlphaFoldDB" id="A0A3S0JTY8"/>
<dbReference type="RefSeq" id="WP_126507376.1">
    <property type="nucleotide sequence ID" value="NZ_RXNV01000011.1"/>
</dbReference>
<sequence>MSVIKAVGQQHTKSEFAYLLQGYLSQSAEVCELFTGATNMTTVVNLIAALSYRENDERFFVTSLDTELVFSVLFDGFHLLFIKEVQHGSLNQAEHLILRLTQYYAVKLEAEFVSEQADGSQSEQHLELRNKLKQVLMASSQLDGLYLQRRGQQNNMGR</sequence>
<name>A0A3S0JTY8_9GAMM</name>
<evidence type="ECO:0000313" key="1">
    <source>
        <dbReference type="EMBL" id="RTR28880.1"/>
    </source>
</evidence>
<protein>
    <submittedName>
        <fullName evidence="1">Uncharacterized protein</fullName>
    </submittedName>
</protein>
<dbReference type="Proteomes" id="UP000282060">
    <property type="component" value="Unassembled WGS sequence"/>
</dbReference>
<organism evidence="1 2">
    <name type="scientific">Shewanella atlantica</name>
    <dbReference type="NCBI Taxonomy" id="271099"/>
    <lineage>
        <taxon>Bacteria</taxon>
        <taxon>Pseudomonadati</taxon>
        <taxon>Pseudomonadota</taxon>
        <taxon>Gammaproteobacteria</taxon>
        <taxon>Alteromonadales</taxon>
        <taxon>Shewanellaceae</taxon>
        <taxon>Shewanella</taxon>
    </lineage>
</organism>
<dbReference type="OrthoDB" id="6262748at2"/>
<keyword evidence="2" id="KW-1185">Reference proteome</keyword>
<dbReference type="EMBL" id="RXNV01000011">
    <property type="protein sequence ID" value="RTR28880.1"/>
    <property type="molecule type" value="Genomic_DNA"/>
</dbReference>
<evidence type="ECO:0000313" key="2">
    <source>
        <dbReference type="Proteomes" id="UP000282060"/>
    </source>
</evidence>
<gene>
    <name evidence="1" type="ORF">EKG39_18045</name>
</gene>